<accession>A0A6N2ARG1</accession>
<protein>
    <recommendedName>
        <fullName evidence="2">CCHC-type domain-containing protein</fullName>
    </recommendedName>
</protein>
<sequence length="104" mass="12287">MVKVVKVYNRLKDYLEDTGYEKCSRVHLIVNRARMMTSNIVECINNFLVNEIVLPPRYRRLVGRPSKRKKKNAKEKITVKKNSCGQCGQERHNKRTCTFFPKEN</sequence>
<dbReference type="EMBL" id="RXGB01007922">
    <property type="protein sequence ID" value="TMW85047.1"/>
    <property type="molecule type" value="Genomic_DNA"/>
</dbReference>
<dbReference type="AlphaFoldDB" id="A0A6N2ARG1"/>
<organism evidence="1">
    <name type="scientific">Solanum chilense</name>
    <name type="common">Tomato</name>
    <name type="synonym">Lycopersicon chilense</name>
    <dbReference type="NCBI Taxonomy" id="4083"/>
    <lineage>
        <taxon>Eukaryota</taxon>
        <taxon>Viridiplantae</taxon>
        <taxon>Streptophyta</taxon>
        <taxon>Embryophyta</taxon>
        <taxon>Tracheophyta</taxon>
        <taxon>Spermatophyta</taxon>
        <taxon>Magnoliopsida</taxon>
        <taxon>eudicotyledons</taxon>
        <taxon>Gunneridae</taxon>
        <taxon>Pentapetalae</taxon>
        <taxon>asterids</taxon>
        <taxon>lamiids</taxon>
        <taxon>Solanales</taxon>
        <taxon>Solanaceae</taxon>
        <taxon>Solanoideae</taxon>
        <taxon>Solaneae</taxon>
        <taxon>Solanum</taxon>
        <taxon>Solanum subgen. Lycopersicon</taxon>
    </lineage>
</organism>
<reference evidence="1" key="1">
    <citation type="submission" date="2019-05" db="EMBL/GenBank/DDBJ databases">
        <title>The de novo reference genome and transcriptome assemblies of the wild tomato species Solanum chilense.</title>
        <authorList>
            <person name="Stam R."/>
            <person name="Nosenko T."/>
            <person name="Hoerger A.C."/>
            <person name="Stephan W."/>
            <person name="Seidel M.A."/>
            <person name="Kuhn J.M.M."/>
            <person name="Haberer G."/>
            <person name="Tellier A."/>
        </authorList>
    </citation>
    <scope>NUCLEOTIDE SEQUENCE</scope>
    <source>
        <tissue evidence="1">Mature leaves</tissue>
    </source>
</reference>
<proteinExistence type="predicted"/>
<evidence type="ECO:0008006" key="2">
    <source>
        <dbReference type="Google" id="ProtNLM"/>
    </source>
</evidence>
<name>A0A6N2ARG1_SOLCI</name>
<evidence type="ECO:0000313" key="1">
    <source>
        <dbReference type="EMBL" id="TMW85047.1"/>
    </source>
</evidence>
<comment type="caution">
    <text evidence="1">The sequence shown here is derived from an EMBL/GenBank/DDBJ whole genome shotgun (WGS) entry which is preliminary data.</text>
</comment>
<gene>
    <name evidence="1" type="ORF">EJD97_023882</name>
</gene>